<dbReference type="AlphaFoldDB" id="A0A2N0QR54"/>
<accession>A0A2N0QR54</accession>
<gene>
    <name evidence="2" type="ORF">RhiirA1_543163</name>
</gene>
<name>A0A2N0QR54_9GLOM</name>
<dbReference type="EMBL" id="LLXH01004123">
    <property type="protein sequence ID" value="PKC53541.1"/>
    <property type="molecule type" value="Genomic_DNA"/>
</dbReference>
<keyword evidence="1" id="KW-0472">Membrane</keyword>
<organism evidence="2 3">
    <name type="scientific">Rhizophagus irregularis</name>
    <dbReference type="NCBI Taxonomy" id="588596"/>
    <lineage>
        <taxon>Eukaryota</taxon>
        <taxon>Fungi</taxon>
        <taxon>Fungi incertae sedis</taxon>
        <taxon>Mucoromycota</taxon>
        <taxon>Glomeromycotina</taxon>
        <taxon>Glomeromycetes</taxon>
        <taxon>Glomerales</taxon>
        <taxon>Glomeraceae</taxon>
        <taxon>Rhizophagus</taxon>
    </lineage>
</organism>
<comment type="caution">
    <text evidence="2">The sequence shown here is derived from an EMBL/GenBank/DDBJ whole genome shotgun (WGS) entry which is preliminary data.</text>
</comment>
<keyword evidence="1" id="KW-0812">Transmembrane</keyword>
<evidence type="ECO:0000313" key="3">
    <source>
        <dbReference type="Proteomes" id="UP000232688"/>
    </source>
</evidence>
<sequence>MLKKTKVHRKKKTAKSRLCLHLLDMARFLMGTDRSLFIIMFCILETFYQALFILTYLALFKA</sequence>
<protein>
    <submittedName>
        <fullName evidence="2">Uncharacterized protein</fullName>
    </submittedName>
</protein>
<reference evidence="2 3" key="1">
    <citation type="submission" date="2017-10" db="EMBL/GenBank/DDBJ databases">
        <title>Extensive intraspecific genome diversity in a model arbuscular mycorrhizal fungus.</title>
        <authorList>
            <person name="Chen E.C.H."/>
            <person name="Morin E."/>
            <person name="Baudet D."/>
            <person name="Noel J."/>
            <person name="Ndikumana S."/>
            <person name="Charron P."/>
            <person name="St-Onge C."/>
            <person name="Giorgi J."/>
            <person name="Grigoriev I.V."/>
            <person name="Roux C."/>
            <person name="Martin F.M."/>
            <person name="Corradi N."/>
        </authorList>
    </citation>
    <scope>NUCLEOTIDE SEQUENCE [LARGE SCALE GENOMIC DNA]</scope>
    <source>
        <strain evidence="2 3">A1</strain>
    </source>
</reference>
<proteinExistence type="predicted"/>
<feature type="transmembrane region" description="Helical" evidence="1">
    <location>
        <begin position="35"/>
        <end position="59"/>
    </location>
</feature>
<dbReference type="Proteomes" id="UP000232688">
    <property type="component" value="Unassembled WGS sequence"/>
</dbReference>
<keyword evidence="1" id="KW-1133">Transmembrane helix</keyword>
<reference evidence="2 3" key="2">
    <citation type="submission" date="2017-10" db="EMBL/GenBank/DDBJ databases">
        <title>Genome analyses suggest a sexual origin of heterokaryosis in a supposedly ancient asexual fungus.</title>
        <authorList>
            <person name="Corradi N."/>
            <person name="Sedzielewska K."/>
            <person name="Noel J."/>
            <person name="Charron P."/>
            <person name="Farinelli L."/>
            <person name="Marton T."/>
            <person name="Kruger M."/>
            <person name="Pelin A."/>
            <person name="Brachmann A."/>
            <person name="Corradi N."/>
        </authorList>
    </citation>
    <scope>NUCLEOTIDE SEQUENCE [LARGE SCALE GENOMIC DNA]</scope>
    <source>
        <strain evidence="2 3">A1</strain>
    </source>
</reference>
<dbReference type="VEuPathDB" id="FungiDB:RhiirA1_543163"/>
<evidence type="ECO:0000313" key="2">
    <source>
        <dbReference type="EMBL" id="PKC53541.1"/>
    </source>
</evidence>
<evidence type="ECO:0000256" key="1">
    <source>
        <dbReference type="SAM" id="Phobius"/>
    </source>
</evidence>